<evidence type="ECO:0000313" key="2">
    <source>
        <dbReference type="EMBL" id="RGE45498.1"/>
    </source>
</evidence>
<name>A0A373FMW4_COMTE</name>
<dbReference type="SUPFAM" id="SSF53448">
    <property type="entry name" value="Nucleotide-diphospho-sugar transferases"/>
    <property type="match status" value="2"/>
</dbReference>
<evidence type="ECO:0000313" key="3">
    <source>
        <dbReference type="Proteomes" id="UP000261948"/>
    </source>
</evidence>
<dbReference type="GO" id="GO:0016758">
    <property type="term" value="F:hexosyltransferase activity"/>
    <property type="evidence" value="ECO:0007669"/>
    <property type="project" value="UniProtKB-ARBA"/>
</dbReference>
<dbReference type="PANTHER" id="PTHR22916:SF3">
    <property type="entry name" value="UDP-GLCNAC:BETAGAL BETA-1,3-N-ACETYLGLUCOSAMINYLTRANSFERASE-LIKE PROTEIN 1"/>
    <property type="match status" value="1"/>
</dbReference>
<dbReference type="CDD" id="cd00761">
    <property type="entry name" value="Glyco_tranf_GTA_type"/>
    <property type="match status" value="1"/>
</dbReference>
<reference evidence="2 3" key="1">
    <citation type="submission" date="2018-08" db="EMBL/GenBank/DDBJ databases">
        <title>Comamonas testosteroni strain SWCO2.</title>
        <authorList>
            <person name="Jiang N."/>
            <person name="Zhang X.Z."/>
        </authorList>
    </citation>
    <scope>NUCLEOTIDE SEQUENCE [LARGE SCALE GENOMIC DNA]</scope>
    <source>
        <strain evidence="2 3">SWCO2</strain>
    </source>
</reference>
<dbReference type="OrthoDB" id="9145912at2"/>
<keyword evidence="3" id="KW-1185">Reference proteome</keyword>
<dbReference type="Gene3D" id="3.90.550.10">
    <property type="entry name" value="Spore Coat Polysaccharide Biosynthesis Protein SpsA, Chain A"/>
    <property type="match status" value="2"/>
</dbReference>
<protein>
    <submittedName>
        <fullName evidence="2">Glycosyltransferase</fullName>
    </submittedName>
</protein>
<dbReference type="Proteomes" id="UP000261948">
    <property type="component" value="Unassembled WGS sequence"/>
</dbReference>
<dbReference type="InterPro" id="IPR029044">
    <property type="entry name" value="Nucleotide-diphossugar_trans"/>
</dbReference>
<evidence type="ECO:0000259" key="1">
    <source>
        <dbReference type="Pfam" id="PF00535"/>
    </source>
</evidence>
<keyword evidence="2" id="KW-0808">Transferase</keyword>
<sequence>MKKSLNHCIPSVDWSEPRLPSVKLTHRNIHFLKVPDKVALKAQVIVGLTHRNHPEGLREALHSALQQDVSQAVAFLVLDDSSDEGWMRTLENPLLSDPRLVIAAGRFGSPPQARNALLDLVDQRFPSARWVARMDADDRFATTGSLQELVRAGDASNCSFVIGSNHLSVNGTVLPSINFARAETLQDRQRLNTFIQSFCRQEIPNELPSCNLLLRTQSGIRYPNASSAEDHWLVAALLMHRPQDGCVVTEPVYAIYSLGGEATRANQKQESWKASRLALAQAAETWYRAHQISKSTVLGWGQEGVVWRDSVGTYKRFYPDSLTKDDLLRCKRLVEAAGNAIISFSVCDGDGQGSLIQLAQSPLKELGQHWLLEKTQRFLKKLYQSSVVTSNVKRDNLRFTSAGELQYIDIGHDIVPLTTSRFLDCAARLYAIGELGWSDHELARRRTVQRPAEALEAIPGFSSFYSGLVHALHPGYVPNASIALPVTAPPEHTDVTLLIKCCPQDANSLDVQVHHIVGELRLRARFSKTVLNVDPFEGPYLRQHSKGSLSQLKLIADRLLRAGLIDEVWFAPTDHDSIANVHRHWFDLPGITESHTAQGAPVFSQLWAFDRIRTPFVLQLDVDVFIGGNDIRHDVVGDMKRACLETGVWCVGFNIPQANNGFKPYMGEPDQFAPEVRFGLLNLERVKAHAPFKNPVIEGRLTWMWHRFLKHAQHRTGMCSVRGGDSRTFYIHPKNEDKGLSFIDIARDLIAQGSLPEAQRGAWDLVPAANWKRIHRHESIVFLLFGRETQTCKLERCLASLKNQSNQDFGIVFIDDGGSPLQAAELPHRMSWLGDRVTLIRRPQRAGYMENFRESIAQVCTNPDTLLVVLDQDDALMHREAVNMLRTAWQAGADLINAPMFRPEKPLTLYEVNYERPRKHGGGNVWSHLRAFRKSLFEQVPNIIWDQAPDPDCLSDFLTMVPMTELAQHPVFLDGPYLYWHERPAYSAERKEREKKVKTWLFSQPSLAD</sequence>
<organism evidence="2 3">
    <name type="scientific">Comamonas testosteroni</name>
    <name type="common">Pseudomonas testosteroni</name>
    <dbReference type="NCBI Taxonomy" id="285"/>
    <lineage>
        <taxon>Bacteria</taxon>
        <taxon>Pseudomonadati</taxon>
        <taxon>Pseudomonadota</taxon>
        <taxon>Betaproteobacteria</taxon>
        <taxon>Burkholderiales</taxon>
        <taxon>Comamonadaceae</taxon>
        <taxon>Comamonas</taxon>
    </lineage>
</organism>
<dbReference type="InterPro" id="IPR001173">
    <property type="entry name" value="Glyco_trans_2-like"/>
</dbReference>
<comment type="caution">
    <text evidence="2">The sequence shown here is derived from an EMBL/GenBank/DDBJ whole genome shotgun (WGS) entry which is preliminary data.</text>
</comment>
<accession>A0A373FMW4</accession>
<dbReference type="AlphaFoldDB" id="A0A373FMW4"/>
<feature type="domain" description="Glycosyltransferase 2-like" evidence="1">
    <location>
        <begin position="51"/>
        <end position="172"/>
    </location>
</feature>
<feature type="domain" description="Glycosyltransferase 2-like" evidence="1">
    <location>
        <begin position="794"/>
        <end position="915"/>
    </location>
</feature>
<proteinExistence type="predicted"/>
<gene>
    <name evidence="2" type="ORF">DZC30_07810</name>
</gene>
<dbReference type="PANTHER" id="PTHR22916">
    <property type="entry name" value="GLYCOSYLTRANSFERASE"/>
    <property type="match status" value="1"/>
</dbReference>
<dbReference type="Pfam" id="PF00535">
    <property type="entry name" value="Glycos_transf_2"/>
    <property type="match status" value="2"/>
</dbReference>
<dbReference type="EMBL" id="QURR01000008">
    <property type="protein sequence ID" value="RGE45498.1"/>
    <property type="molecule type" value="Genomic_DNA"/>
</dbReference>